<keyword evidence="4" id="KW-1185">Reference proteome</keyword>
<keyword evidence="1" id="KW-0808">Transferase</keyword>
<evidence type="ECO:0000313" key="3">
    <source>
        <dbReference type="EMBL" id="KAK6918983.1"/>
    </source>
</evidence>
<keyword evidence="2" id="KW-0012">Acyltransferase</keyword>
<dbReference type="Pfam" id="PF02458">
    <property type="entry name" value="Transferase"/>
    <property type="match status" value="1"/>
</dbReference>
<dbReference type="Gene3D" id="3.30.559.10">
    <property type="entry name" value="Chloramphenicol acetyltransferase-like domain"/>
    <property type="match status" value="2"/>
</dbReference>
<comment type="caution">
    <text evidence="3">The sequence shown here is derived from an EMBL/GenBank/DDBJ whole genome shotgun (WGS) entry which is preliminary data.</text>
</comment>
<gene>
    <name evidence="3" type="ORF">RJ641_017405</name>
</gene>
<name>A0AAN8ULC2_9MAGN</name>
<dbReference type="GO" id="GO:0016747">
    <property type="term" value="F:acyltransferase activity, transferring groups other than amino-acyl groups"/>
    <property type="evidence" value="ECO:0007669"/>
    <property type="project" value="UniProtKB-ARBA"/>
</dbReference>
<accession>A0AAN8ULC2</accession>
<dbReference type="PANTHER" id="PTHR31625">
    <property type="match status" value="1"/>
</dbReference>
<dbReference type="Proteomes" id="UP001370490">
    <property type="component" value="Unassembled WGS sequence"/>
</dbReference>
<sequence length="460" mass="50840">MPVPKMLHVLEQCRVAPPPGTVVAGNSYPLTFFDLPWLHFPPMCHLIFYEFPCSTTHIMKNTVPSLKHSLSLTLKHFFLTCGNLIYYDLNSSEPKIRFKEGDSISLVIAESNADFMEFTGNHARIAGEFHSLAPRLPPNLKSLDAIECPLLAVQVTIFPDKGICIGFSLRHVMGDGNATCQFIRAWASIMKSNGDASFLASGSIPFYDRTLIKDSIGLFNIFWDQVGKIGFEVGSQAPPPLPSDLVRSTFIVGPAHVQYLKETVVAQGRTKSHVSTFTVTCAYVWMCMIKARSKFGEQIGKDEMEYLIFGADCRTLLDPPVPVTYFGNCLVPCLSSVRSEELIGENGFIVAAKAIGESIQKRLKNKDEFLKDADKWISDIEKLDHKRIVGVTGSPKFTVYDIDFGWGKPKKTDFISIDFTGSIGVAESKDAKGGLEVGLSFPKPKMDAFQVIFAEGLEGL</sequence>
<dbReference type="InterPro" id="IPR023213">
    <property type="entry name" value="CAT-like_dom_sf"/>
</dbReference>
<organism evidence="3 4">
    <name type="scientific">Dillenia turbinata</name>
    <dbReference type="NCBI Taxonomy" id="194707"/>
    <lineage>
        <taxon>Eukaryota</taxon>
        <taxon>Viridiplantae</taxon>
        <taxon>Streptophyta</taxon>
        <taxon>Embryophyta</taxon>
        <taxon>Tracheophyta</taxon>
        <taxon>Spermatophyta</taxon>
        <taxon>Magnoliopsida</taxon>
        <taxon>eudicotyledons</taxon>
        <taxon>Gunneridae</taxon>
        <taxon>Pentapetalae</taxon>
        <taxon>Dilleniales</taxon>
        <taxon>Dilleniaceae</taxon>
        <taxon>Dillenia</taxon>
    </lineage>
</organism>
<evidence type="ECO:0000313" key="4">
    <source>
        <dbReference type="Proteomes" id="UP001370490"/>
    </source>
</evidence>
<reference evidence="3 4" key="1">
    <citation type="submission" date="2023-12" db="EMBL/GenBank/DDBJ databases">
        <title>A high-quality genome assembly for Dillenia turbinata (Dilleniales).</title>
        <authorList>
            <person name="Chanderbali A."/>
        </authorList>
    </citation>
    <scope>NUCLEOTIDE SEQUENCE [LARGE SCALE GENOMIC DNA]</scope>
    <source>
        <strain evidence="3">LSX21</strain>
        <tissue evidence="3">Leaf</tissue>
    </source>
</reference>
<evidence type="ECO:0000256" key="1">
    <source>
        <dbReference type="ARBA" id="ARBA00022679"/>
    </source>
</evidence>
<proteinExistence type="predicted"/>
<dbReference type="EMBL" id="JBAMMX010000022">
    <property type="protein sequence ID" value="KAK6918983.1"/>
    <property type="molecule type" value="Genomic_DNA"/>
</dbReference>
<dbReference type="AlphaFoldDB" id="A0AAN8ULC2"/>
<dbReference type="InterPro" id="IPR051504">
    <property type="entry name" value="Plant_metabolite_acyltrans"/>
</dbReference>
<evidence type="ECO:0000256" key="2">
    <source>
        <dbReference type="ARBA" id="ARBA00023315"/>
    </source>
</evidence>
<protein>
    <submittedName>
        <fullName evidence="3">Uncharacterized protein</fullName>
    </submittedName>
</protein>